<reference evidence="2" key="1">
    <citation type="journal article" date="2023" name="Mol. Phylogenet. Evol.">
        <title>Genome-scale phylogeny and comparative genomics of the fungal order Sordariales.</title>
        <authorList>
            <person name="Hensen N."/>
            <person name="Bonometti L."/>
            <person name="Westerberg I."/>
            <person name="Brannstrom I.O."/>
            <person name="Guillou S."/>
            <person name="Cros-Aarteil S."/>
            <person name="Calhoun S."/>
            <person name="Haridas S."/>
            <person name="Kuo A."/>
            <person name="Mondo S."/>
            <person name="Pangilinan J."/>
            <person name="Riley R."/>
            <person name="LaButti K."/>
            <person name="Andreopoulos B."/>
            <person name="Lipzen A."/>
            <person name="Chen C."/>
            <person name="Yan M."/>
            <person name="Daum C."/>
            <person name="Ng V."/>
            <person name="Clum A."/>
            <person name="Steindorff A."/>
            <person name="Ohm R.A."/>
            <person name="Martin F."/>
            <person name="Silar P."/>
            <person name="Natvig D.O."/>
            <person name="Lalanne C."/>
            <person name="Gautier V."/>
            <person name="Ament-Velasquez S.L."/>
            <person name="Kruys A."/>
            <person name="Hutchinson M.I."/>
            <person name="Powell A.J."/>
            <person name="Barry K."/>
            <person name="Miller A.N."/>
            <person name="Grigoriev I.V."/>
            <person name="Debuchy R."/>
            <person name="Gladieux P."/>
            <person name="Hiltunen Thoren M."/>
            <person name="Johannesson H."/>
        </authorList>
    </citation>
    <scope>NUCLEOTIDE SEQUENCE</scope>
    <source>
        <strain evidence="2">SMH4131-1</strain>
    </source>
</reference>
<protein>
    <recommendedName>
        <fullName evidence="4">Developmental regulatory protein wetA</fullName>
    </recommendedName>
</protein>
<name>A0AAE0IMY5_9PEZI</name>
<evidence type="ECO:0000313" key="3">
    <source>
        <dbReference type="Proteomes" id="UP001286456"/>
    </source>
</evidence>
<gene>
    <name evidence="2" type="ORF">B0T19DRAFT_400579</name>
</gene>
<dbReference type="EMBL" id="JAUEPO010000003">
    <property type="protein sequence ID" value="KAK3327747.1"/>
    <property type="molecule type" value="Genomic_DNA"/>
</dbReference>
<evidence type="ECO:0000313" key="2">
    <source>
        <dbReference type="EMBL" id="KAK3327747.1"/>
    </source>
</evidence>
<feature type="compositionally biased region" description="Low complexity" evidence="1">
    <location>
        <begin position="658"/>
        <end position="713"/>
    </location>
</feature>
<proteinExistence type="predicted"/>
<feature type="region of interest" description="Disordered" evidence="1">
    <location>
        <begin position="491"/>
        <end position="721"/>
    </location>
</feature>
<feature type="compositionally biased region" description="Low complexity" evidence="1">
    <location>
        <begin position="520"/>
        <end position="546"/>
    </location>
</feature>
<sequence length="789" mass="84513">MASSVQGMAFTGSELSLENKGGDPFYWQDGGDDTGSADFFDQFVMLDGAEPVSPTGGEEGASFEPLCGTGDSLFSPLAADSSADALPPSAGSSDGITKQDDSLSTARFPRSHKQHQHQPQVQHHHQHQHRQLRGGAPMAMHHPDAIDREELLFGYHDAPGGGSISDSELLRLEGLTMRSPRVHVPPVSASVPPSPHSQQGSPRKAGRLEAFCNKIRTKTAATLQGRSKQLQPPRPISGPIISTAKMGSGQGTIKTEKGRPRPYNLQVNKSNLPLSPPLTGSLSDMSHQLPVTGTSTNTNNGLAFVNGFLDDPFLEPGALLLHPSPQQQQQQQQPQQQQPQPNGTGTVPNTPLQAPLVSGFPSTPGGPVNAAWPFGTTPDDKNMWTLPMTLTPSGLNATTWWPADDMDTADDMAAADITGDLSFHSTSNTTRNGSLHPLFLQHLQHQQHQHHQQQQQTFEYPAPPSQDDFATNGLMIHMPQPRGPAPEILYHHHQQQQQQHFQTTTNGGSRHMRTRSEHYQQQQQMQVQQPQPQSQQRRSKPRAPSSGARYHHHQPSGAMTSPRKQRTVSGSGSGNHVPPSPSPTPGGSSSNGIGTSDMMGTTSSSGGNARRQLHRRSVSMQMLSTATSDTTTAAAGPVSNAAIRKRRSWTGRRLDHPSSSSAAGQASSSTLTHASRRASSSSLNTRAAAAAAAAVGLSSDNNNNSKSRSTSASGGPKQQKVQLSSFVNYTPHDHDVLMTGVAPSGSSKTKARREKEAQDRQRKLSEAMLRAVTAAGGDVRKLEEGIMLV</sequence>
<evidence type="ECO:0000256" key="1">
    <source>
        <dbReference type="SAM" id="MobiDB-lite"/>
    </source>
</evidence>
<keyword evidence="3" id="KW-1185">Reference proteome</keyword>
<dbReference type="Proteomes" id="UP001286456">
    <property type="component" value="Unassembled WGS sequence"/>
</dbReference>
<feature type="compositionally biased region" description="Low complexity" evidence="1">
    <location>
        <begin position="325"/>
        <end position="341"/>
    </location>
</feature>
<feature type="compositionally biased region" description="Basic residues" evidence="1">
    <location>
        <begin position="109"/>
        <end position="132"/>
    </location>
</feature>
<organism evidence="2 3">
    <name type="scientific">Cercophora scortea</name>
    <dbReference type="NCBI Taxonomy" id="314031"/>
    <lineage>
        <taxon>Eukaryota</taxon>
        <taxon>Fungi</taxon>
        <taxon>Dikarya</taxon>
        <taxon>Ascomycota</taxon>
        <taxon>Pezizomycotina</taxon>
        <taxon>Sordariomycetes</taxon>
        <taxon>Sordariomycetidae</taxon>
        <taxon>Sordariales</taxon>
        <taxon>Lasiosphaeriaceae</taxon>
        <taxon>Cercophora</taxon>
    </lineage>
</organism>
<comment type="caution">
    <text evidence="2">The sequence shown here is derived from an EMBL/GenBank/DDBJ whole genome shotgun (WGS) entry which is preliminary data.</text>
</comment>
<accession>A0AAE0IMY5</accession>
<feature type="compositionally biased region" description="Basic and acidic residues" evidence="1">
    <location>
        <begin position="753"/>
        <end position="763"/>
    </location>
</feature>
<feature type="region of interest" description="Disordered" evidence="1">
    <location>
        <begin position="48"/>
        <end position="140"/>
    </location>
</feature>
<evidence type="ECO:0008006" key="4">
    <source>
        <dbReference type="Google" id="ProtNLM"/>
    </source>
</evidence>
<feature type="compositionally biased region" description="Low complexity" evidence="1">
    <location>
        <begin position="585"/>
        <end position="607"/>
    </location>
</feature>
<feature type="region of interest" description="Disordered" evidence="1">
    <location>
        <begin position="735"/>
        <end position="763"/>
    </location>
</feature>
<feature type="region of interest" description="Disordered" evidence="1">
    <location>
        <begin position="223"/>
        <end position="263"/>
    </location>
</feature>
<feature type="compositionally biased region" description="Low complexity" evidence="1">
    <location>
        <begin position="71"/>
        <end position="94"/>
    </location>
</feature>
<dbReference type="PANTHER" id="PTHR13270:SF14">
    <property type="entry name" value="SEX DETERMINATION AND DOSAGE COMPENSATION PROTEIN SDC-2"/>
    <property type="match status" value="1"/>
</dbReference>
<dbReference type="PANTHER" id="PTHR13270">
    <property type="entry name" value="PROTEIN C20ORF116-RELATED"/>
    <property type="match status" value="1"/>
</dbReference>
<feature type="compositionally biased region" description="Low complexity" evidence="1">
    <location>
        <begin position="495"/>
        <end position="505"/>
    </location>
</feature>
<feature type="region of interest" description="Disordered" evidence="1">
    <location>
        <begin position="315"/>
        <end position="365"/>
    </location>
</feature>
<dbReference type="AlphaFoldDB" id="A0AAE0IMY5"/>
<reference evidence="2" key="2">
    <citation type="submission" date="2023-06" db="EMBL/GenBank/DDBJ databases">
        <authorList>
            <consortium name="Lawrence Berkeley National Laboratory"/>
            <person name="Haridas S."/>
            <person name="Hensen N."/>
            <person name="Bonometti L."/>
            <person name="Westerberg I."/>
            <person name="Brannstrom I.O."/>
            <person name="Guillou S."/>
            <person name="Cros-Aarteil S."/>
            <person name="Calhoun S."/>
            <person name="Kuo A."/>
            <person name="Mondo S."/>
            <person name="Pangilinan J."/>
            <person name="Riley R."/>
            <person name="Labutti K."/>
            <person name="Andreopoulos B."/>
            <person name="Lipzen A."/>
            <person name="Chen C."/>
            <person name="Yanf M."/>
            <person name="Daum C."/>
            <person name="Ng V."/>
            <person name="Clum A."/>
            <person name="Steindorff A."/>
            <person name="Ohm R."/>
            <person name="Martin F."/>
            <person name="Silar P."/>
            <person name="Natvig D."/>
            <person name="Lalanne C."/>
            <person name="Gautier V."/>
            <person name="Ament-Velasquez S.L."/>
            <person name="Kruys A."/>
            <person name="Hutchinson M.I."/>
            <person name="Powell A.J."/>
            <person name="Barry K."/>
            <person name="Miller A.N."/>
            <person name="Grigoriev I.V."/>
            <person name="Debuchy R."/>
            <person name="Gladieux P."/>
            <person name="Thoren M.H."/>
            <person name="Johannesson H."/>
        </authorList>
    </citation>
    <scope>NUCLEOTIDE SEQUENCE</scope>
    <source>
        <strain evidence="2">SMH4131-1</strain>
    </source>
</reference>
<feature type="compositionally biased region" description="Polar residues" evidence="1">
    <location>
        <begin position="342"/>
        <end position="352"/>
    </location>
</feature>
<feature type="compositionally biased region" description="Low complexity" evidence="1">
    <location>
        <begin position="624"/>
        <end position="635"/>
    </location>
</feature>